<accession>A0ABU0X5V7</accession>
<keyword evidence="9" id="KW-1185">Reference proteome</keyword>
<evidence type="ECO:0000256" key="5">
    <source>
        <dbReference type="ARBA" id="ARBA00023136"/>
    </source>
</evidence>
<evidence type="ECO:0000256" key="4">
    <source>
        <dbReference type="ARBA" id="ARBA00022989"/>
    </source>
</evidence>
<feature type="domain" description="MASE1" evidence="7">
    <location>
        <begin position="28"/>
        <end position="297"/>
    </location>
</feature>
<keyword evidence="3 6" id="KW-0812">Transmembrane</keyword>
<feature type="transmembrane region" description="Helical" evidence="6">
    <location>
        <begin position="54"/>
        <end position="73"/>
    </location>
</feature>
<sequence>MSPASEDAVPVPPSPSPRPWGSYIVRVLVVAACYYLGARLGLLQALVNDQVTPLWPPTGVAVLALLVGGLRLWPGVSLGALVVNASLSDLPSVLAICAGNTLAPVAACLLLRRAGFRLELDRTRDAMALVLLGALAGMAVSATIGSAALLASGVVGGDRFWSTWAVWWTGDALGVLVLVPLALALRSPRWRRPAVRRWVEAAALVGSLTVVMLIATTTDVRLMYLVYPFLIWAALRFQHLGTAPCALIATTLAARGAAMSTGPFAGMDLLVRMVGLQAYNGTAVLTALLLSTVIAERNAARAAIERTVEQLTEVVGRYQPAPLGDLLPPRRPEGP</sequence>
<evidence type="ECO:0000256" key="1">
    <source>
        <dbReference type="ARBA" id="ARBA00004651"/>
    </source>
</evidence>
<dbReference type="EMBL" id="NSDM01000013">
    <property type="protein sequence ID" value="MDQ2587520.1"/>
    <property type="molecule type" value="Genomic_DNA"/>
</dbReference>
<keyword evidence="5 6" id="KW-0472">Membrane</keyword>
<evidence type="ECO:0000259" key="7">
    <source>
        <dbReference type="Pfam" id="PF05231"/>
    </source>
</evidence>
<protein>
    <recommendedName>
        <fullName evidence="7">MASE1 domain-containing protein</fullName>
    </recommendedName>
</protein>
<feature type="transmembrane region" description="Helical" evidence="6">
    <location>
        <begin position="93"/>
        <end position="114"/>
    </location>
</feature>
<feature type="transmembrane region" description="Helical" evidence="6">
    <location>
        <begin position="197"/>
        <end position="216"/>
    </location>
</feature>
<feature type="transmembrane region" description="Helical" evidence="6">
    <location>
        <begin position="20"/>
        <end position="42"/>
    </location>
</feature>
<evidence type="ECO:0000313" key="9">
    <source>
        <dbReference type="Proteomes" id="UP001225605"/>
    </source>
</evidence>
<feature type="transmembrane region" description="Helical" evidence="6">
    <location>
        <begin position="126"/>
        <end position="152"/>
    </location>
</feature>
<feature type="transmembrane region" description="Helical" evidence="6">
    <location>
        <begin position="164"/>
        <end position="185"/>
    </location>
</feature>
<dbReference type="Proteomes" id="UP001225605">
    <property type="component" value="Unassembled WGS sequence"/>
</dbReference>
<evidence type="ECO:0000313" key="8">
    <source>
        <dbReference type="EMBL" id="MDQ2587520.1"/>
    </source>
</evidence>
<keyword evidence="4 6" id="KW-1133">Transmembrane helix</keyword>
<proteinExistence type="predicted"/>
<name>A0ABU0X5V7_9PSEU</name>
<reference evidence="8 9" key="1">
    <citation type="submission" date="2017-06" db="EMBL/GenBank/DDBJ databases">
        <title>Cultured bacterium strain Saccharothrix yanglingensis Hhs.015.</title>
        <authorList>
            <person name="Xia Y."/>
        </authorList>
    </citation>
    <scope>NUCLEOTIDE SEQUENCE [LARGE SCALE GENOMIC DNA]</scope>
    <source>
        <strain evidence="8 9">Hhs.015</strain>
    </source>
</reference>
<feature type="transmembrane region" description="Helical" evidence="6">
    <location>
        <begin position="278"/>
        <end position="295"/>
    </location>
</feature>
<organism evidence="8 9">
    <name type="scientific">Saccharothrix yanglingensis</name>
    <dbReference type="NCBI Taxonomy" id="659496"/>
    <lineage>
        <taxon>Bacteria</taxon>
        <taxon>Bacillati</taxon>
        <taxon>Actinomycetota</taxon>
        <taxon>Actinomycetes</taxon>
        <taxon>Pseudonocardiales</taxon>
        <taxon>Pseudonocardiaceae</taxon>
        <taxon>Saccharothrix</taxon>
    </lineage>
</organism>
<keyword evidence="2" id="KW-1003">Cell membrane</keyword>
<evidence type="ECO:0000256" key="3">
    <source>
        <dbReference type="ARBA" id="ARBA00022692"/>
    </source>
</evidence>
<dbReference type="InterPro" id="IPR007895">
    <property type="entry name" value="MASE1"/>
</dbReference>
<evidence type="ECO:0000256" key="2">
    <source>
        <dbReference type="ARBA" id="ARBA00022475"/>
    </source>
</evidence>
<evidence type="ECO:0000256" key="6">
    <source>
        <dbReference type="SAM" id="Phobius"/>
    </source>
</evidence>
<gene>
    <name evidence="8" type="ORF">CKY47_26750</name>
</gene>
<dbReference type="Pfam" id="PF05231">
    <property type="entry name" value="MASE1"/>
    <property type="match status" value="1"/>
</dbReference>
<comment type="caution">
    <text evidence="8">The sequence shown here is derived from an EMBL/GenBank/DDBJ whole genome shotgun (WGS) entry which is preliminary data.</text>
</comment>
<comment type="subcellular location">
    <subcellularLocation>
        <location evidence="1">Cell membrane</location>
        <topology evidence="1">Multi-pass membrane protein</topology>
    </subcellularLocation>
</comment>